<gene>
    <name evidence="2" type="ORF">PQO05_10105</name>
</gene>
<evidence type="ECO:0000313" key="3">
    <source>
        <dbReference type="Proteomes" id="UP001216139"/>
    </source>
</evidence>
<evidence type="ECO:0000313" key="2">
    <source>
        <dbReference type="EMBL" id="WCT14286.1"/>
    </source>
</evidence>
<proteinExistence type="predicted"/>
<sequence length="203" mass="22053">MKIAIIGATGNVGQRLISEAVNRGHEVTGIARNIGTDEETSQFKKVQGNVDDPQALAETLKGNDVVISSVKFLSSEPNKLIEAVRLSGVKRYLIVGGASSLQFSPGVTVLDSGHVPDWAIEEAKSGVRFLEILRGVTDLDWTFLSPAALFTDGQRTGEFRLGKDDLLVGADGKSWISYEDFSVAMLDEIEEPKHLKTRFTVGY</sequence>
<dbReference type="Pfam" id="PF13460">
    <property type="entry name" value="NAD_binding_10"/>
    <property type="match status" value="1"/>
</dbReference>
<name>A0ABY7TE27_9SPHI</name>
<dbReference type="RefSeq" id="WP_273632688.1">
    <property type="nucleotide sequence ID" value="NZ_CP117167.1"/>
</dbReference>
<organism evidence="2 3">
    <name type="scientific">Mucilaginibacter jinjuensis</name>
    <dbReference type="NCBI Taxonomy" id="1176721"/>
    <lineage>
        <taxon>Bacteria</taxon>
        <taxon>Pseudomonadati</taxon>
        <taxon>Bacteroidota</taxon>
        <taxon>Sphingobacteriia</taxon>
        <taxon>Sphingobacteriales</taxon>
        <taxon>Sphingobacteriaceae</taxon>
        <taxon>Mucilaginibacter</taxon>
    </lineage>
</organism>
<evidence type="ECO:0000259" key="1">
    <source>
        <dbReference type="Pfam" id="PF13460"/>
    </source>
</evidence>
<reference evidence="2 3" key="1">
    <citation type="submission" date="2023-02" db="EMBL/GenBank/DDBJ databases">
        <title>Genome sequence of Mucilaginibacter jinjuensis strain KACC 16571.</title>
        <authorList>
            <person name="Kim S."/>
            <person name="Heo J."/>
            <person name="Kwon S.-W."/>
        </authorList>
    </citation>
    <scope>NUCLEOTIDE SEQUENCE [LARGE SCALE GENOMIC DNA]</scope>
    <source>
        <strain evidence="2 3">KACC 16571</strain>
    </source>
</reference>
<dbReference type="InterPro" id="IPR036291">
    <property type="entry name" value="NAD(P)-bd_dom_sf"/>
</dbReference>
<dbReference type="PANTHER" id="PTHR43355:SF2">
    <property type="entry name" value="FLAVIN REDUCTASE (NADPH)"/>
    <property type="match status" value="1"/>
</dbReference>
<protein>
    <submittedName>
        <fullName evidence="2">NAD(P)-dependent oxidoreductase</fullName>
    </submittedName>
</protein>
<dbReference type="SUPFAM" id="SSF51735">
    <property type="entry name" value="NAD(P)-binding Rossmann-fold domains"/>
    <property type="match status" value="1"/>
</dbReference>
<feature type="domain" description="NAD(P)-binding" evidence="1">
    <location>
        <begin position="7"/>
        <end position="169"/>
    </location>
</feature>
<dbReference type="InterPro" id="IPR051606">
    <property type="entry name" value="Polyketide_Oxido-like"/>
</dbReference>
<keyword evidence="3" id="KW-1185">Reference proteome</keyword>
<dbReference type="EMBL" id="CP117167">
    <property type="protein sequence ID" value="WCT14286.1"/>
    <property type="molecule type" value="Genomic_DNA"/>
</dbReference>
<dbReference type="Proteomes" id="UP001216139">
    <property type="component" value="Chromosome"/>
</dbReference>
<accession>A0ABY7TE27</accession>
<dbReference type="InterPro" id="IPR016040">
    <property type="entry name" value="NAD(P)-bd_dom"/>
</dbReference>
<dbReference type="Gene3D" id="3.40.50.720">
    <property type="entry name" value="NAD(P)-binding Rossmann-like Domain"/>
    <property type="match status" value="1"/>
</dbReference>
<dbReference type="PANTHER" id="PTHR43355">
    <property type="entry name" value="FLAVIN REDUCTASE (NADPH)"/>
    <property type="match status" value="1"/>
</dbReference>